<keyword evidence="1" id="KW-0378">Hydrolase</keyword>
<keyword evidence="3" id="KW-0812">Transmembrane</keyword>
<gene>
    <name evidence="5" type="ORF">C9383_09345</name>
    <name evidence="4" type="ORF">F7R03_07495</name>
    <name evidence="6" type="ORF">SAMN04490198_2303</name>
</gene>
<dbReference type="Proteomes" id="UP000240476">
    <property type="component" value="Unassembled WGS sequence"/>
</dbReference>
<sequence>MILNDAEIKSLSNKSPGLIFPFDEKNNLRLSSYDLTVGDEYYIGQSDGAFPFETQMLRASQSITIPPHAVCFILTAENIHLPRNVTARVSLRMTHIYAGMVLTSQPPFDPTYNGKVVVMLHNLSSAPYHLKCGERVATIEFTRLTAASIGNRAHRSVGSLEAQLSKPLVSSLTEIANVSKAVQEKLTWLSGQMLVFAALVVAVLAVPGFFSYSSLLDRIGEQRDQIKDMNKTLADYKLEFEKNNTTTIELKQQLAALQSSKSTAESNVVAPQVSIKGRRQ</sequence>
<evidence type="ECO:0000256" key="2">
    <source>
        <dbReference type="ARBA" id="ARBA00023080"/>
    </source>
</evidence>
<evidence type="ECO:0000313" key="5">
    <source>
        <dbReference type="EMBL" id="PTC28735.1"/>
    </source>
</evidence>
<keyword evidence="3" id="KW-0472">Membrane</keyword>
<dbReference type="EMBL" id="VZPQ01000003">
    <property type="protein sequence ID" value="KAB0568430.1"/>
    <property type="molecule type" value="Genomic_DNA"/>
</dbReference>
<dbReference type="EMBL" id="PYWX01000029">
    <property type="protein sequence ID" value="PTC28735.1"/>
    <property type="molecule type" value="Genomic_DNA"/>
</dbReference>
<evidence type="ECO:0000313" key="7">
    <source>
        <dbReference type="Proteomes" id="UP000199129"/>
    </source>
</evidence>
<name>A0A1H5KN68_9PSED</name>
<feature type="transmembrane region" description="Helical" evidence="3">
    <location>
        <begin position="193"/>
        <end position="215"/>
    </location>
</feature>
<reference evidence="5 8" key="2">
    <citation type="submission" date="2018-03" db="EMBL/GenBank/DDBJ databases">
        <title>Draft genome sequence of the type strain of Pseudomonas palleroniana LMG 23076, isolated from rice in Cameroon.</title>
        <authorList>
            <person name="Tambong J.T."/>
        </authorList>
    </citation>
    <scope>NUCLEOTIDE SEQUENCE [LARGE SCALE GENOMIC DNA]</scope>
    <source>
        <strain evidence="5 8">LMG 23076</strain>
    </source>
</reference>
<dbReference type="GO" id="GO:0006229">
    <property type="term" value="P:dUTP biosynthetic process"/>
    <property type="evidence" value="ECO:0007669"/>
    <property type="project" value="InterPro"/>
</dbReference>
<reference evidence="6 7" key="1">
    <citation type="submission" date="2016-10" db="EMBL/GenBank/DDBJ databases">
        <authorList>
            <person name="de Groot N.N."/>
        </authorList>
    </citation>
    <scope>NUCLEOTIDE SEQUENCE [LARGE SCALE GENOMIC DNA]</scope>
    <source>
        <strain evidence="6 7">BS3265</strain>
    </source>
</reference>
<dbReference type="CDD" id="cd07557">
    <property type="entry name" value="trimeric_dUTPase"/>
    <property type="match status" value="1"/>
</dbReference>
<reference evidence="4 9" key="3">
    <citation type="submission" date="2019-09" db="EMBL/GenBank/DDBJ databases">
        <title>Draft genome sequences of 48 bacterial type strains from the CCUG.</title>
        <authorList>
            <person name="Tunovic T."/>
            <person name="Pineiro-Iglesias B."/>
            <person name="Unosson C."/>
            <person name="Inganas E."/>
            <person name="Ohlen M."/>
            <person name="Cardew S."/>
            <person name="Jensie-Markopoulos S."/>
            <person name="Salva-Serra F."/>
            <person name="Jaen-Luchoro D."/>
            <person name="Karlsson R."/>
            <person name="Svensson-Stadler L."/>
            <person name="Chun J."/>
            <person name="Moore E."/>
        </authorList>
    </citation>
    <scope>NUCLEOTIDE SEQUENCE [LARGE SCALE GENOMIC DNA]</scope>
    <source>
        <strain evidence="4 9">CCUG 51524</strain>
    </source>
</reference>
<keyword evidence="3" id="KW-1133">Transmembrane helix</keyword>
<dbReference type="Proteomes" id="UP000423257">
    <property type="component" value="Unassembled WGS sequence"/>
</dbReference>
<dbReference type="Pfam" id="PF22769">
    <property type="entry name" value="DCD"/>
    <property type="match status" value="1"/>
</dbReference>
<dbReference type="InterPro" id="IPR033704">
    <property type="entry name" value="dUTPase_trimeric"/>
</dbReference>
<dbReference type="AlphaFoldDB" id="A0A1H5KN68"/>
<organism evidence="6 7">
    <name type="scientific">Pseudomonas palleroniana</name>
    <dbReference type="NCBI Taxonomy" id="191390"/>
    <lineage>
        <taxon>Bacteria</taxon>
        <taxon>Pseudomonadati</taxon>
        <taxon>Pseudomonadota</taxon>
        <taxon>Gammaproteobacteria</taxon>
        <taxon>Pseudomonadales</taxon>
        <taxon>Pseudomonadaceae</taxon>
        <taxon>Pseudomonas</taxon>
    </lineage>
</organism>
<evidence type="ECO:0000313" key="4">
    <source>
        <dbReference type="EMBL" id="KAB0568430.1"/>
    </source>
</evidence>
<evidence type="ECO:0000256" key="3">
    <source>
        <dbReference type="SAM" id="Phobius"/>
    </source>
</evidence>
<dbReference type="Proteomes" id="UP000199129">
    <property type="component" value="Unassembled WGS sequence"/>
</dbReference>
<accession>A0A1H5KN68</accession>
<dbReference type="InterPro" id="IPR011962">
    <property type="entry name" value="dCTP_deaminase"/>
</dbReference>
<dbReference type="GO" id="GO:0008829">
    <property type="term" value="F:dCTP deaminase activity"/>
    <property type="evidence" value="ECO:0007669"/>
    <property type="project" value="InterPro"/>
</dbReference>
<evidence type="ECO:0000256" key="1">
    <source>
        <dbReference type="ARBA" id="ARBA00022801"/>
    </source>
</evidence>
<keyword evidence="2" id="KW-0546">Nucleotide metabolism</keyword>
<dbReference type="InterPro" id="IPR036157">
    <property type="entry name" value="dUTPase-like_sf"/>
</dbReference>
<keyword evidence="8" id="KW-1185">Reference proteome</keyword>
<protein>
    <submittedName>
        <fullName evidence="6">Deoxycytidine triphosphate deaminase</fullName>
    </submittedName>
</protein>
<evidence type="ECO:0000313" key="6">
    <source>
        <dbReference type="EMBL" id="SEE66213.1"/>
    </source>
</evidence>
<dbReference type="EMBL" id="FNUA01000002">
    <property type="protein sequence ID" value="SEE66213.1"/>
    <property type="molecule type" value="Genomic_DNA"/>
</dbReference>
<proteinExistence type="predicted"/>
<dbReference type="SUPFAM" id="SSF51283">
    <property type="entry name" value="dUTPase-like"/>
    <property type="match status" value="1"/>
</dbReference>
<evidence type="ECO:0000313" key="8">
    <source>
        <dbReference type="Proteomes" id="UP000240476"/>
    </source>
</evidence>
<dbReference type="PANTHER" id="PTHR42680">
    <property type="entry name" value="DCTP DEAMINASE"/>
    <property type="match status" value="1"/>
</dbReference>
<evidence type="ECO:0000313" key="9">
    <source>
        <dbReference type="Proteomes" id="UP000423257"/>
    </source>
</evidence>
<dbReference type="Gene3D" id="2.70.40.10">
    <property type="match status" value="1"/>
</dbReference>
<dbReference type="RefSeq" id="WP_084213676.1">
    <property type="nucleotide sequence ID" value="NZ_FNUA01000002.1"/>
</dbReference>
<dbReference type="PANTHER" id="PTHR42680:SF3">
    <property type="entry name" value="DCTP DEAMINASE"/>
    <property type="match status" value="1"/>
</dbReference>